<dbReference type="Pfam" id="PF04560">
    <property type="entry name" value="RNA_pol_Rpb2_7"/>
    <property type="match status" value="1"/>
</dbReference>
<dbReference type="InterPro" id="IPR007642">
    <property type="entry name" value="RNA_pol_Rpb2_2"/>
</dbReference>
<dbReference type="InterPro" id="IPR014724">
    <property type="entry name" value="RNA_pol_RPB2_OB-fold"/>
</dbReference>
<dbReference type="CDD" id="cd00653">
    <property type="entry name" value="RNA_pol_B_RPB2"/>
    <property type="match status" value="1"/>
</dbReference>
<dbReference type="Pfam" id="PF04566">
    <property type="entry name" value="RNA_pol_Rpb2_4"/>
    <property type="match status" value="1"/>
</dbReference>
<dbReference type="Gene3D" id="2.40.270.10">
    <property type="entry name" value="DNA-directed RNA polymerase, subunit 2, domain 6"/>
    <property type="match status" value="1"/>
</dbReference>
<feature type="domain" description="RNA polymerase Rpb2" evidence="14">
    <location>
        <begin position="458"/>
        <end position="518"/>
    </location>
</feature>
<evidence type="ECO:0000256" key="8">
    <source>
        <dbReference type="ARBA" id="ARBA00023163"/>
    </source>
</evidence>
<dbReference type="GO" id="GO:0003677">
    <property type="term" value="F:DNA binding"/>
    <property type="evidence" value="ECO:0007669"/>
    <property type="project" value="InterPro"/>
</dbReference>
<evidence type="ECO:0000256" key="1">
    <source>
        <dbReference type="ARBA" id="ARBA00006835"/>
    </source>
</evidence>
<dbReference type="EMBL" id="MN739993">
    <property type="protein sequence ID" value="QHT81862.1"/>
    <property type="molecule type" value="Genomic_DNA"/>
</dbReference>
<evidence type="ECO:0000259" key="12">
    <source>
        <dbReference type="Pfam" id="PF04561"/>
    </source>
</evidence>
<evidence type="ECO:0000259" key="13">
    <source>
        <dbReference type="Pfam" id="PF04563"/>
    </source>
</evidence>
<evidence type="ECO:0000259" key="10">
    <source>
        <dbReference type="Pfam" id="PF00562"/>
    </source>
</evidence>
<evidence type="ECO:0000259" key="15">
    <source>
        <dbReference type="Pfam" id="PF04566"/>
    </source>
</evidence>
<dbReference type="InterPro" id="IPR015712">
    <property type="entry name" value="DNA-dir_RNA_pol_su2"/>
</dbReference>
<organism evidence="16">
    <name type="scientific">viral metagenome</name>
    <dbReference type="NCBI Taxonomy" id="1070528"/>
    <lineage>
        <taxon>unclassified sequences</taxon>
        <taxon>metagenomes</taxon>
        <taxon>organismal metagenomes</taxon>
    </lineage>
</organism>
<dbReference type="Gene3D" id="3.90.1110.10">
    <property type="entry name" value="RNA polymerase Rpb2, domain 2"/>
    <property type="match status" value="1"/>
</dbReference>
<feature type="region of interest" description="Disordered" evidence="9">
    <location>
        <begin position="1288"/>
        <end position="1361"/>
    </location>
</feature>
<evidence type="ECO:0000313" key="16">
    <source>
        <dbReference type="EMBL" id="QHT81862.1"/>
    </source>
</evidence>
<dbReference type="InterPro" id="IPR037034">
    <property type="entry name" value="RNA_pol_Rpb2_2_sf"/>
</dbReference>
<evidence type="ECO:0000259" key="14">
    <source>
        <dbReference type="Pfam" id="PF04565"/>
    </source>
</evidence>
<feature type="domain" description="RNA polymerase Rpb2" evidence="15">
    <location>
        <begin position="562"/>
        <end position="621"/>
    </location>
</feature>
<protein>
    <recommendedName>
        <fullName evidence="2">DNA-directed RNA polymerase</fullName>
        <ecNumber evidence="2">2.7.7.6</ecNumber>
    </recommendedName>
</protein>
<dbReference type="Pfam" id="PF04561">
    <property type="entry name" value="RNA_pol_Rpb2_2"/>
    <property type="match status" value="1"/>
</dbReference>
<dbReference type="Pfam" id="PF00562">
    <property type="entry name" value="RNA_pol_Rpb2_6"/>
    <property type="match status" value="1"/>
</dbReference>
<dbReference type="GO" id="GO:0046872">
    <property type="term" value="F:metal ion binding"/>
    <property type="evidence" value="ECO:0007669"/>
    <property type="project" value="UniProtKB-KW"/>
</dbReference>
<dbReference type="InterPro" id="IPR007641">
    <property type="entry name" value="RNA_pol_Rpb2_7"/>
</dbReference>
<evidence type="ECO:0000256" key="9">
    <source>
        <dbReference type="SAM" id="MobiDB-lite"/>
    </source>
</evidence>
<dbReference type="PANTHER" id="PTHR20856">
    <property type="entry name" value="DNA-DIRECTED RNA POLYMERASE I SUBUNIT 2"/>
    <property type="match status" value="1"/>
</dbReference>
<feature type="domain" description="DNA-directed RNA polymerase subunit 2 hybrid-binding" evidence="10">
    <location>
        <begin position="718"/>
        <end position="1083"/>
    </location>
</feature>
<keyword evidence="8" id="KW-0804">Transcription</keyword>
<dbReference type="Gene3D" id="3.90.1800.10">
    <property type="entry name" value="RNA polymerase alpha subunit dimerisation domain"/>
    <property type="match status" value="1"/>
</dbReference>
<dbReference type="GO" id="GO:0003899">
    <property type="term" value="F:DNA-directed RNA polymerase activity"/>
    <property type="evidence" value="ECO:0007669"/>
    <property type="project" value="UniProtKB-EC"/>
</dbReference>
<dbReference type="GO" id="GO:0000428">
    <property type="term" value="C:DNA-directed RNA polymerase complex"/>
    <property type="evidence" value="ECO:0007669"/>
    <property type="project" value="UniProtKB-KW"/>
</dbReference>
<evidence type="ECO:0000256" key="7">
    <source>
        <dbReference type="ARBA" id="ARBA00022833"/>
    </source>
</evidence>
<dbReference type="Pfam" id="PF04565">
    <property type="entry name" value="RNA_pol_Rpb2_3"/>
    <property type="match status" value="1"/>
</dbReference>
<keyword evidence="5" id="KW-0548">Nucleotidyltransferase</keyword>
<evidence type="ECO:0000256" key="3">
    <source>
        <dbReference type="ARBA" id="ARBA00022478"/>
    </source>
</evidence>
<dbReference type="EC" id="2.7.7.6" evidence="2"/>
<dbReference type="GO" id="GO:0032549">
    <property type="term" value="F:ribonucleoside binding"/>
    <property type="evidence" value="ECO:0007669"/>
    <property type="project" value="InterPro"/>
</dbReference>
<dbReference type="InterPro" id="IPR007644">
    <property type="entry name" value="RNA_pol_bsu_protrusion"/>
</dbReference>
<evidence type="ECO:0000259" key="11">
    <source>
        <dbReference type="Pfam" id="PF04560"/>
    </source>
</evidence>
<dbReference type="InterPro" id="IPR007646">
    <property type="entry name" value="RNA_pol_Rpb2_4"/>
</dbReference>
<feature type="domain" description="RNA polymerase Rpb2" evidence="11">
    <location>
        <begin position="1086"/>
        <end position="1197"/>
    </location>
</feature>
<dbReference type="InterPro" id="IPR007120">
    <property type="entry name" value="DNA-dir_RNAP_su2_dom"/>
</dbReference>
<dbReference type="Gene3D" id="3.90.1070.20">
    <property type="match status" value="1"/>
</dbReference>
<keyword evidence="4" id="KW-0808">Transferase</keyword>
<feature type="compositionally biased region" description="Low complexity" evidence="9">
    <location>
        <begin position="1316"/>
        <end position="1332"/>
    </location>
</feature>
<evidence type="ECO:0000256" key="2">
    <source>
        <dbReference type="ARBA" id="ARBA00012418"/>
    </source>
</evidence>
<dbReference type="InterPro" id="IPR037033">
    <property type="entry name" value="DNA-dir_RNAP_su2_hyb_sf"/>
</dbReference>
<keyword evidence="7" id="KW-0862">Zinc</keyword>
<keyword evidence="6" id="KW-0479">Metal-binding</keyword>
<dbReference type="Gene3D" id="2.40.50.150">
    <property type="match status" value="1"/>
</dbReference>
<evidence type="ECO:0000256" key="6">
    <source>
        <dbReference type="ARBA" id="ARBA00022723"/>
    </source>
</evidence>
<name>A0A6C0HMI6_9ZZZZ</name>
<dbReference type="GO" id="GO:0006351">
    <property type="term" value="P:DNA-templated transcription"/>
    <property type="evidence" value="ECO:0007669"/>
    <property type="project" value="InterPro"/>
</dbReference>
<sequence>MNRNDEDFQFSFVDKYFKENSLVDHHITSCDTFYDVSIPKIFKDKNPIRYYGIMDEKTKQYKYSARLFLGGKKADKIYYGKPMIYDGSNQHYMFPNEARLRNMTYGISIHYDVDIELEVNGELVTRTLPLNKTHYFLGMFPIMIQSKLCILKGLPVETRFQMGECKYDYGGYFIVDGKEKVLIPQESFGNNLIYTRVVKDGKHDFSVEVRSVSEDISKPRRTLAIRRVQKGGKYSNEQFVVFIPDVREPIPLFIVMRALGITSDKEICQTILHDLDRNEDYLELLRPSIHDGNLVFHQKTALEFIGSFTKLHTVHAAYRCLVHQLLPHIGEMNFKAKACYIGYMVFELLKLIRQEEKPTDRDNYKYKRVQSTGQLMKDLFIEYATEMYNEVYKTIDKELYYHNSTYDDEEQPPDQNYKFLNLFSDELFTPRTIEEGFRKGFKGNWGAHGHTKRVGVIQALNRLTYHSFMSHLRRVDLDIDESNKLVGPHLLHGSQYGLFDPLDVGGSVGIDKQMSVLCAFTPMISNEDLFQWIQKNMTQEELRIHFLEEIDYREMTLHTKLFINGSWIGIVKDPLLFKEVFITARRLGLVHPMISIAFDMKYKSIFLFSDEGRVVRPLFYFEKVKSKDKEEKVISYKGRDCKTWSDCVRGVINTQKAVFLNKNDLSETPTAKSQTVLEYLDNSEMETLFVTSTVHVPSQHDYTHAEIHPSCLFGIMGNQIVFPENSALPRNDYSCIQGRQSVSLYHSNYLNRIDNMGILLDYGQKPIVKSRYTRYLNNEALPYGENAIVAIMTHTGYNVEDSILINESAVKRGLFHTTYYTMYETYEETGSLAGNSEKRIANVTKYATTNLKPGYNYNELDEHGLIKVGTILSDKMVMIGRIQFQKESPDKIADASVFSSKGHTGIVDRVYLTENEEGKRIAKIRVREERVPEIGDKFSSRCGQKGTIGTLIPEENMPFTKDGIRPDLIINPHCMPSRMTINQLIECLFSKMAVDKGISVDCTAFVNKGPKHGIVGGLLQEYGYHSSGNDLLYNGMTGEQIESQIFIGPTYYLRLKHMVQDKINYRAGGPRVALTRQTNHGRSNDGGLKIGDMERDCILSHGMSAFMCDSMMKRGDAYQMAICNQSGSIAIYHRDTQQFYSPMIDGPLTFEKTESDTFTPSLITKYGKEFSKVDVPYCLKLLIHELTAMNVQMRLITSDNIENLTTYGKKTLGKFEEYVKKSVVFEQMTLEEKEALSRDIQSLKQSGTYTPLAEKQSRETILRARQELEQKRITPEDYRELLKMPVVEPEPAPVTPPVLKIEPELEELEEYNPIVETESPGPSASETSASETSESETKEESSSEPEGEVKKIVLKGPESKE</sequence>
<dbReference type="InterPro" id="IPR007645">
    <property type="entry name" value="RNA_pol_Rpb2_3"/>
</dbReference>
<keyword evidence="3" id="KW-0240">DNA-directed RNA polymerase</keyword>
<reference evidence="16" key="1">
    <citation type="journal article" date="2020" name="Nature">
        <title>Giant virus diversity and host interactions through global metagenomics.</title>
        <authorList>
            <person name="Schulz F."/>
            <person name="Roux S."/>
            <person name="Paez-Espino D."/>
            <person name="Jungbluth S."/>
            <person name="Walsh D.A."/>
            <person name="Denef V.J."/>
            <person name="McMahon K.D."/>
            <person name="Konstantinidis K.T."/>
            <person name="Eloe-Fadrosh E.A."/>
            <person name="Kyrpides N.C."/>
            <person name="Woyke T."/>
        </authorList>
    </citation>
    <scope>NUCLEOTIDE SEQUENCE</scope>
    <source>
        <strain evidence="16">GVMAG-M-3300023184-160</strain>
    </source>
</reference>
<feature type="compositionally biased region" description="Basic and acidic residues" evidence="9">
    <location>
        <begin position="1335"/>
        <end position="1361"/>
    </location>
</feature>
<evidence type="ECO:0000256" key="5">
    <source>
        <dbReference type="ARBA" id="ARBA00022695"/>
    </source>
</evidence>
<evidence type="ECO:0000256" key="4">
    <source>
        <dbReference type="ARBA" id="ARBA00022679"/>
    </source>
</evidence>
<dbReference type="Pfam" id="PF04563">
    <property type="entry name" value="RNA_pol_Rpb2_1"/>
    <property type="match status" value="1"/>
</dbReference>
<accession>A0A6C0HMI6</accession>
<feature type="domain" description="RNA polymerase beta subunit protrusion" evidence="13">
    <location>
        <begin position="22"/>
        <end position="400"/>
    </location>
</feature>
<proteinExistence type="inferred from homology"/>
<feature type="domain" description="RNA polymerase Rpb2" evidence="12">
    <location>
        <begin position="233"/>
        <end position="369"/>
    </location>
</feature>
<comment type="similarity">
    <text evidence="1">Belongs to the RNA polymerase beta chain family.</text>
</comment>
<dbReference type="SUPFAM" id="SSF64484">
    <property type="entry name" value="beta and beta-prime subunits of DNA dependent RNA-polymerase"/>
    <property type="match status" value="1"/>
</dbReference>